<dbReference type="AlphaFoldDB" id="A0AAE0K8G7"/>
<dbReference type="Proteomes" id="UP001285441">
    <property type="component" value="Unassembled WGS sequence"/>
</dbReference>
<keyword evidence="4" id="KW-1185">Reference proteome</keyword>
<dbReference type="EMBL" id="JAULSW010000008">
    <property type="protein sequence ID" value="KAK3372084.1"/>
    <property type="molecule type" value="Genomic_DNA"/>
</dbReference>
<keyword evidence="2" id="KW-0812">Transmembrane</keyword>
<organism evidence="3 4">
    <name type="scientific">Podospora didyma</name>
    <dbReference type="NCBI Taxonomy" id="330526"/>
    <lineage>
        <taxon>Eukaryota</taxon>
        <taxon>Fungi</taxon>
        <taxon>Dikarya</taxon>
        <taxon>Ascomycota</taxon>
        <taxon>Pezizomycotina</taxon>
        <taxon>Sordariomycetes</taxon>
        <taxon>Sordariomycetidae</taxon>
        <taxon>Sordariales</taxon>
        <taxon>Podosporaceae</taxon>
        <taxon>Podospora</taxon>
    </lineage>
</organism>
<comment type="caution">
    <text evidence="3">The sequence shown here is derived from an EMBL/GenBank/DDBJ whole genome shotgun (WGS) entry which is preliminary data.</text>
</comment>
<feature type="compositionally biased region" description="Basic and acidic residues" evidence="1">
    <location>
        <begin position="1"/>
        <end position="18"/>
    </location>
</feature>
<reference evidence="3" key="1">
    <citation type="journal article" date="2023" name="Mol. Phylogenet. Evol.">
        <title>Genome-scale phylogeny and comparative genomics of the fungal order Sordariales.</title>
        <authorList>
            <person name="Hensen N."/>
            <person name="Bonometti L."/>
            <person name="Westerberg I."/>
            <person name="Brannstrom I.O."/>
            <person name="Guillou S."/>
            <person name="Cros-Aarteil S."/>
            <person name="Calhoun S."/>
            <person name="Haridas S."/>
            <person name="Kuo A."/>
            <person name="Mondo S."/>
            <person name="Pangilinan J."/>
            <person name="Riley R."/>
            <person name="LaButti K."/>
            <person name="Andreopoulos B."/>
            <person name="Lipzen A."/>
            <person name="Chen C."/>
            <person name="Yan M."/>
            <person name="Daum C."/>
            <person name="Ng V."/>
            <person name="Clum A."/>
            <person name="Steindorff A."/>
            <person name="Ohm R.A."/>
            <person name="Martin F."/>
            <person name="Silar P."/>
            <person name="Natvig D.O."/>
            <person name="Lalanne C."/>
            <person name="Gautier V."/>
            <person name="Ament-Velasquez S.L."/>
            <person name="Kruys A."/>
            <person name="Hutchinson M.I."/>
            <person name="Powell A.J."/>
            <person name="Barry K."/>
            <person name="Miller A.N."/>
            <person name="Grigoriev I.V."/>
            <person name="Debuchy R."/>
            <person name="Gladieux P."/>
            <person name="Hiltunen Thoren M."/>
            <person name="Johannesson H."/>
        </authorList>
    </citation>
    <scope>NUCLEOTIDE SEQUENCE</scope>
    <source>
        <strain evidence="3">CBS 232.78</strain>
    </source>
</reference>
<evidence type="ECO:0000256" key="1">
    <source>
        <dbReference type="SAM" id="MobiDB-lite"/>
    </source>
</evidence>
<evidence type="ECO:0000313" key="3">
    <source>
        <dbReference type="EMBL" id="KAK3372084.1"/>
    </source>
</evidence>
<sequence length="197" mass="21328">MLEDHPVGDDHVGTEFRHLRPPNYHTQESTRENSCRLTPCASSTGPLVLRARGMIIIVVVVVLIIIIWPTASDVPAAAAVPVAVAVVVIHDNTWMIQEDSRSDTSDPLAATGPNRLLARSGTMAPFLPALPLEFSFFLSLSAPPGAVVNAQPTPWVSNRAFPQGYEAPFQPAAIEPYRTDRMAPDHEMIWPDGGMSG</sequence>
<proteinExistence type="predicted"/>
<keyword evidence="2" id="KW-1133">Transmembrane helix</keyword>
<feature type="region of interest" description="Disordered" evidence="1">
    <location>
        <begin position="1"/>
        <end position="32"/>
    </location>
</feature>
<name>A0AAE0K8G7_9PEZI</name>
<protein>
    <submittedName>
        <fullName evidence="3">Uncharacterized protein</fullName>
    </submittedName>
</protein>
<feature type="transmembrane region" description="Helical" evidence="2">
    <location>
        <begin position="53"/>
        <end position="71"/>
    </location>
</feature>
<evidence type="ECO:0000256" key="2">
    <source>
        <dbReference type="SAM" id="Phobius"/>
    </source>
</evidence>
<keyword evidence="2" id="KW-0472">Membrane</keyword>
<evidence type="ECO:0000313" key="4">
    <source>
        <dbReference type="Proteomes" id="UP001285441"/>
    </source>
</evidence>
<reference evidence="3" key="2">
    <citation type="submission" date="2023-06" db="EMBL/GenBank/DDBJ databases">
        <authorList>
            <consortium name="Lawrence Berkeley National Laboratory"/>
            <person name="Haridas S."/>
            <person name="Hensen N."/>
            <person name="Bonometti L."/>
            <person name="Westerberg I."/>
            <person name="Brannstrom I.O."/>
            <person name="Guillou S."/>
            <person name="Cros-Aarteil S."/>
            <person name="Calhoun S."/>
            <person name="Kuo A."/>
            <person name="Mondo S."/>
            <person name="Pangilinan J."/>
            <person name="Riley R."/>
            <person name="LaButti K."/>
            <person name="Andreopoulos B."/>
            <person name="Lipzen A."/>
            <person name="Chen C."/>
            <person name="Yanf M."/>
            <person name="Daum C."/>
            <person name="Ng V."/>
            <person name="Clum A."/>
            <person name="Steindorff A."/>
            <person name="Ohm R."/>
            <person name="Martin F."/>
            <person name="Silar P."/>
            <person name="Natvig D."/>
            <person name="Lalanne C."/>
            <person name="Gautier V."/>
            <person name="Ament-velasquez S.L."/>
            <person name="Kruys A."/>
            <person name="Hutchinson M.I."/>
            <person name="Powell A.J."/>
            <person name="Barry K."/>
            <person name="Miller A.N."/>
            <person name="Grigoriev I.V."/>
            <person name="Debuchy R."/>
            <person name="Gladieux P."/>
            <person name="Thoren M.H."/>
            <person name="Johannesson H."/>
        </authorList>
    </citation>
    <scope>NUCLEOTIDE SEQUENCE</scope>
    <source>
        <strain evidence="3">CBS 232.78</strain>
    </source>
</reference>
<accession>A0AAE0K8G7</accession>
<gene>
    <name evidence="3" type="ORF">B0H63DRAFT_550503</name>
</gene>